<dbReference type="Proteomes" id="UP000005239">
    <property type="component" value="Unassembled WGS sequence"/>
</dbReference>
<evidence type="ECO:0000256" key="1">
    <source>
        <dbReference type="SAM" id="MobiDB-lite"/>
    </source>
</evidence>
<accession>A0A2A6BQK8</accession>
<feature type="compositionally biased region" description="Basic and acidic residues" evidence="1">
    <location>
        <begin position="27"/>
        <end position="36"/>
    </location>
</feature>
<dbReference type="EnsemblMetazoa" id="PPA44288.1">
    <property type="protein sequence ID" value="PPA44288.1"/>
    <property type="gene ID" value="WBGene00282657"/>
</dbReference>
<accession>A0A8R1V2M6</accession>
<proteinExistence type="predicted"/>
<feature type="compositionally biased region" description="Acidic residues" evidence="1">
    <location>
        <begin position="42"/>
        <end position="59"/>
    </location>
</feature>
<gene>
    <name evidence="2" type="primary">WBGene00282657</name>
</gene>
<evidence type="ECO:0000313" key="3">
    <source>
        <dbReference type="Proteomes" id="UP000005239"/>
    </source>
</evidence>
<keyword evidence="3" id="KW-1185">Reference proteome</keyword>
<protein>
    <submittedName>
        <fullName evidence="2">Uncharacterized protein</fullName>
    </submittedName>
</protein>
<evidence type="ECO:0000313" key="2">
    <source>
        <dbReference type="EnsemblMetazoa" id="PPA44288.1"/>
    </source>
</evidence>
<reference evidence="2" key="2">
    <citation type="submission" date="2022-06" db="UniProtKB">
        <authorList>
            <consortium name="EnsemblMetazoa"/>
        </authorList>
    </citation>
    <scope>IDENTIFICATION</scope>
    <source>
        <strain evidence="2">PS312</strain>
    </source>
</reference>
<name>A0A2A6BQK8_PRIPA</name>
<sequence>MGNRTKGYDEIGRLDREDEGYEMSGSKQKEKLKGEGRSTSNNDEEETDDYYEEETDDFGTEEREKGGERE</sequence>
<organism evidence="2 3">
    <name type="scientific">Pristionchus pacificus</name>
    <name type="common">Parasitic nematode worm</name>
    <dbReference type="NCBI Taxonomy" id="54126"/>
    <lineage>
        <taxon>Eukaryota</taxon>
        <taxon>Metazoa</taxon>
        <taxon>Ecdysozoa</taxon>
        <taxon>Nematoda</taxon>
        <taxon>Chromadorea</taxon>
        <taxon>Rhabditida</taxon>
        <taxon>Rhabditina</taxon>
        <taxon>Diplogasteromorpha</taxon>
        <taxon>Diplogasteroidea</taxon>
        <taxon>Neodiplogasteridae</taxon>
        <taxon>Pristionchus</taxon>
    </lineage>
</organism>
<dbReference type="AlphaFoldDB" id="A0A2A6BQK8"/>
<feature type="compositionally biased region" description="Basic and acidic residues" evidence="1">
    <location>
        <begin position="60"/>
        <end position="70"/>
    </location>
</feature>
<reference evidence="3" key="1">
    <citation type="journal article" date="2008" name="Nat. Genet.">
        <title>The Pristionchus pacificus genome provides a unique perspective on nematode lifestyle and parasitism.</title>
        <authorList>
            <person name="Dieterich C."/>
            <person name="Clifton S.W."/>
            <person name="Schuster L.N."/>
            <person name="Chinwalla A."/>
            <person name="Delehaunty K."/>
            <person name="Dinkelacker I."/>
            <person name="Fulton L."/>
            <person name="Fulton R."/>
            <person name="Godfrey J."/>
            <person name="Minx P."/>
            <person name="Mitreva M."/>
            <person name="Roeseler W."/>
            <person name="Tian H."/>
            <person name="Witte H."/>
            <person name="Yang S.P."/>
            <person name="Wilson R.K."/>
            <person name="Sommer R.J."/>
        </authorList>
    </citation>
    <scope>NUCLEOTIDE SEQUENCE [LARGE SCALE GENOMIC DNA]</scope>
    <source>
        <strain evidence="3">PS312</strain>
    </source>
</reference>
<feature type="compositionally biased region" description="Basic and acidic residues" evidence="1">
    <location>
        <begin position="1"/>
        <end position="16"/>
    </location>
</feature>
<feature type="region of interest" description="Disordered" evidence="1">
    <location>
        <begin position="1"/>
        <end position="70"/>
    </location>
</feature>